<reference evidence="2" key="1">
    <citation type="journal article" date="2019" name="Int. J. Syst. Evol. Microbiol.">
        <title>The Global Catalogue of Microorganisms (GCM) 10K type strain sequencing project: providing services to taxonomists for standard genome sequencing and annotation.</title>
        <authorList>
            <consortium name="The Broad Institute Genomics Platform"/>
            <consortium name="The Broad Institute Genome Sequencing Center for Infectious Disease"/>
            <person name="Wu L."/>
            <person name="Ma J."/>
        </authorList>
    </citation>
    <scope>NUCLEOTIDE SEQUENCE [LARGE SCALE GENOMIC DNA]</scope>
    <source>
        <strain evidence="2">CGMCC 4.7677</strain>
    </source>
</reference>
<dbReference type="RefSeq" id="WP_191247074.1">
    <property type="nucleotide sequence ID" value="NZ_BNAU01000006.1"/>
</dbReference>
<name>A0ABQ3JE04_9PSEU</name>
<comment type="caution">
    <text evidence="1">The sequence shown here is derived from an EMBL/GenBank/DDBJ whole genome shotgun (WGS) entry which is preliminary data.</text>
</comment>
<protein>
    <submittedName>
        <fullName evidence="1">Uncharacterized protein</fullName>
    </submittedName>
</protein>
<evidence type="ECO:0000313" key="1">
    <source>
        <dbReference type="EMBL" id="GHF10390.1"/>
    </source>
</evidence>
<dbReference type="EMBL" id="BNAU01000006">
    <property type="protein sequence ID" value="GHF10390.1"/>
    <property type="molecule type" value="Genomic_DNA"/>
</dbReference>
<gene>
    <name evidence="1" type="ORF">GCM10017786_50080</name>
</gene>
<proteinExistence type="predicted"/>
<sequence length="103" mass="10159">MATTDASTLHSFLHALEGDLLPERAALSLITPNVLSPAADGGTGPAPAPDPQGYVVSDGHGGTVYYACQTTHTDGTGGVLGAVGVGRPASTTTTCMPAAVTSH</sequence>
<dbReference type="Proteomes" id="UP000605897">
    <property type="component" value="Unassembled WGS sequence"/>
</dbReference>
<evidence type="ECO:0000313" key="2">
    <source>
        <dbReference type="Proteomes" id="UP000605897"/>
    </source>
</evidence>
<accession>A0ABQ3JE04</accession>
<organism evidence="1 2">
    <name type="scientific">Amycolatopsis deserti</name>
    <dbReference type="NCBI Taxonomy" id="185696"/>
    <lineage>
        <taxon>Bacteria</taxon>
        <taxon>Bacillati</taxon>
        <taxon>Actinomycetota</taxon>
        <taxon>Actinomycetes</taxon>
        <taxon>Pseudonocardiales</taxon>
        <taxon>Pseudonocardiaceae</taxon>
        <taxon>Amycolatopsis</taxon>
    </lineage>
</organism>
<keyword evidence="2" id="KW-1185">Reference proteome</keyword>